<protein>
    <recommendedName>
        <fullName evidence="1">Protein kinase domain-containing protein</fullName>
    </recommendedName>
</protein>
<gene>
    <name evidence="3" type="ORF">PgNI_02354</name>
</gene>
<dbReference type="Gene3D" id="1.10.510.10">
    <property type="entry name" value="Transferase(Phosphotransferase) domain 1"/>
    <property type="match status" value="1"/>
</dbReference>
<name>A0A6P8BJ17_PYRGI</name>
<dbReference type="GO" id="GO:0005524">
    <property type="term" value="F:ATP binding"/>
    <property type="evidence" value="ECO:0007669"/>
    <property type="project" value="InterPro"/>
</dbReference>
<dbReference type="KEGG" id="pgri:PgNI_02354"/>
<accession>A0A6P8BJ17</accession>
<dbReference type="GO" id="GO:0004672">
    <property type="term" value="F:protein kinase activity"/>
    <property type="evidence" value="ECO:0007669"/>
    <property type="project" value="InterPro"/>
</dbReference>
<dbReference type="SUPFAM" id="SSF56112">
    <property type="entry name" value="Protein kinase-like (PK-like)"/>
    <property type="match status" value="1"/>
</dbReference>
<evidence type="ECO:0000313" key="3">
    <source>
        <dbReference type="RefSeq" id="XP_030987066.1"/>
    </source>
</evidence>
<reference evidence="3" key="2">
    <citation type="submission" date="2019-10" db="EMBL/GenBank/DDBJ databases">
        <authorList>
            <consortium name="NCBI Genome Project"/>
        </authorList>
    </citation>
    <scope>NUCLEOTIDE SEQUENCE</scope>
    <source>
        <strain evidence="3">NI907</strain>
    </source>
</reference>
<dbReference type="AlphaFoldDB" id="A0A6P8BJ17"/>
<dbReference type="InterPro" id="IPR011009">
    <property type="entry name" value="Kinase-like_dom_sf"/>
</dbReference>
<evidence type="ECO:0000313" key="2">
    <source>
        <dbReference type="Proteomes" id="UP000515153"/>
    </source>
</evidence>
<organism evidence="2 3">
    <name type="scientific">Pyricularia grisea</name>
    <name type="common">Crabgrass-specific blast fungus</name>
    <name type="synonym">Magnaporthe grisea</name>
    <dbReference type="NCBI Taxonomy" id="148305"/>
    <lineage>
        <taxon>Eukaryota</taxon>
        <taxon>Fungi</taxon>
        <taxon>Dikarya</taxon>
        <taxon>Ascomycota</taxon>
        <taxon>Pezizomycotina</taxon>
        <taxon>Sordariomycetes</taxon>
        <taxon>Sordariomycetidae</taxon>
        <taxon>Magnaporthales</taxon>
        <taxon>Pyriculariaceae</taxon>
        <taxon>Pyricularia</taxon>
    </lineage>
</organism>
<dbReference type="GeneID" id="41957333"/>
<proteinExistence type="predicted"/>
<dbReference type="Proteomes" id="UP000515153">
    <property type="component" value="Unplaced"/>
</dbReference>
<reference evidence="3" key="1">
    <citation type="journal article" date="2019" name="Mol. Biol. Evol.">
        <title>Blast fungal genomes show frequent chromosomal changes, gene gains and losses, and effector gene turnover.</title>
        <authorList>
            <person name="Gomez Luciano L.B."/>
            <person name="Jason Tsai I."/>
            <person name="Chuma I."/>
            <person name="Tosa Y."/>
            <person name="Chen Y.H."/>
            <person name="Li J.Y."/>
            <person name="Li M.Y."/>
            <person name="Jade Lu M.Y."/>
            <person name="Nakayashiki H."/>
            <person name="Li W.H."/>
        </authorList>
    </citation>
    <scope>NUCLEOTIDE SEQUENCE</scope>
    <source>
        <strain evidence="3">NI907</strain>
    </source>
</reference>
<keyword evidence="2" id="KW-1185">Reference proteome</keyword>
<dbReference type="Pfam" id="PF06293">
    <property type="entry name" value="Kdo"/>
    <property type="match status" value="1"/>
</dbReference>
<reference evidence="3" key="3">
    <citation type="submission" date="2025-08" db="UniProtKB">
        <authorList>
            <consortium name="RefSeq"/>
        </authorList>
    </citation>
    <scope>IDENTIFICATION</scope>
    <source>
        <strain evidence="3">NI907</strain>
    </source>
</reference>
<feature type="domain" description="Protein kinase" evidence="1">
    <location>
        <begin position="158"/>
        <end position="353"/>
    </location>
</feature>
<dbReference type="PROSITE" id="PS50011">
    <property type="entry name" value="PROTEIN_KINASE_DOM"/>
    <property type="match status" value="1"/>
</dbReference>
<dbReference type="RefSeq" id="XP_030987066.1">
    <property type="nucleotide sequence ID" value="XM_031122421.1"/>
</dbReference>
<dbReference type="InterPro" id="IPR000719">
    <property type="entry name" value="Prot_kinase_dom"/>
</dbReference>
<evidence type="ECO:0000259" key="1">
    <source>
        <dbReference type="PROSITE" id="PS50011"/>
    </source>
</evidence>
<sequence length="353" mass="40580">MQSEHFLESWVTSSNDDECTLIVRSPGAVFYLQWIPSELARAPPLLADYLKSLEILKLTHDDDTNDDNYQEREAEAEKLKRPFNKTISSLAPNPPFPPFTLHHWLNPEWFLLIATVVENKIKPRREHENPYMLPGEPRHSSFLKKFELDTWVPNWYSSHEVQIMPSAESSPLLSTPTKVLVQGNLCHFKNIQRGSPAPFRELKAHREILKALAKGLIPADLRICRLHGLVYDKFDDYERMVGLLLLHVKTKISHAPSTLRNFARSANQKTRQRWSGELATLVHTLHHAGLQWGDVKPDNILVDEDDNLWLIDFDGGYTPPWVSRENCGKLEGDIEGLKNIQEWLLNMIDKSCG</sequence>